<dbReference type="Proteomes" id="UP001143910">
    <property type="component" value="Unassembled WGS sequence"/>
</dbReference>
<reference evidence="1" key="1">
    <citation type="submission" date="2022-08" db="EMBL/GenBank/DDBJ databases">
        <title>Genome Sequence of Lecanicillium fungicola.</title>
        <authorList>
            <person name="Buettner E."/>
        </authorList>
    </citation>
    <scope>NUCLEOTIDE SEQUENCE</scope>
    <source>
        <strain evidence="1">Babe33</strain>
    </source>
</reference>
<evidence type="ECO:0000313" key="2">
    <source>
        <dbReference type="Proteomes" id="UP001143910"/>
    </source>
</evidence>
<sequence length="583" mass="62256">MSIPLFTNGQKSGVTLNTLRDVATKNNIKLAPEDEQAYLTVLQGAEMTSQTVFDLPDYVDPRLAPVPTVGGERTYWRSASNSLNAWSHQCNLQAENPVSDLLKGRTVVVKDNYSVGGLPYTAGIPAKLLSKDGVYPISQIDAPTVQRVLEAGATLRGTSTCENYSLCPMSYTSANGAVHNPWLPNYNTGGSSSGSACLLALRNAREAGVPGLENAGDDIDLAMGGDQAASIRVPASYCGVYGLKPTHGLVPYTGIAGLHPMIDYSGPMARTVEDIALLLTAVAGYDGLDPRMNAEAPLRDQVKSYHKELKDFTDSNMKGRGLRVGIISESLTLPGTEPEVAAVVKEAATRHFTEAGATVSEVSVPMHLLGPLIWMAAVRNHMAKLSVGGRVPDILHHNMPHFTPRWPPDQEMYEELTNGNPAVLTVIFGETFLSERFGMEVQAKAHRHVFELRAAYDRVLQDYDILITPTAHTVAPPHPDMRAEKDGGSSVMDKLKLAIGSTSNTNPFNASGHPALSVPCGWATAADGKSKLPVGMQIIGKRWDEMGVLKAAKAFEQGGGGLGKWPGLATVEGSSTLTCSASK</sequence>
<organism evidence="1 2">
    <name type="scientific">Zarea fungicola</name>
    <dbReference type="NCBI Taxonomy" id="93591"/>
    <lineage>
        <taxon>Eukaryota</taxon>
        <taxon>Fungi</taxon>
        <taxon>Dikarya</taxon>
        <taxon>Ascomycota</taxon>
        <taxon>Pezizomycotina</taxon>
        <taxon>Sordariomycetes</taxon>
        <taxon>Hypocreomycetidae</taxon>
        <taxon>Hypocreales</taxon>
        <taxon>Cordycipitaceae</taxon>
        <taxon>Zarea</taxon>
    </lineage>
</organism>
<accession>A0ACC1NST9</accession>
<name>A0ACC1NST9_9HYPO</name>
<dbReference type="EMBL" id="JANJQO010000100">
    <property type="protein sequence ID" value="KAJ2981985.1"/>
    <property type="molecule type" value="Genomic_DNA"/>
</dbReference>
<protein>
    <submittedName>
        <fullName evidence="1">Uncharacterized protein</fullName>
    </submittedName>
</protein>
<comment type="caution">
    <text evidence="1">The sequence shown here is derived from an EMBL/GenBank/DDBJ whole genome shotgun (WGS) entry which is preliminary data.</text>
</comment>
<proteinExistence type="predicted"/>
<keyword evidence="2" id="KW-1185">Reference proteome</keyword>
<gene>
    <name evidence="1" type="ORF">NQ176_g1681</name>
</gene>
<evidence type="ECO:0000313" key="1">
    <source>
        <dbReference type="EMBL" id="KAJ2981985.1"/>
    </source>
</evidence>